<dbReference type="InterPro" id="IPR003156">
    <property type="entry name" value="DHHA1_dom"/>
</dbReference>
<evidence type="ECO:0000313" key="3">
    <source>
        <dbReference type="EMBL" id="AWB26939.1"/>
    </source>
</evidence>
<dbReference type="Pfam" id="PF02272">
    <property type="entry name" value="DHHA1"/>
    <property type="match status" value="1"/>
</dbReference>
<evidence type="ECO:0000259" key="2">
    <source>
        <dbReference type="Pfam" id="PF21763"/>
    </source>
</evidence>
<evidence type="ECO:0000259" key="1">
    <source>
        <dbReference type="Pfam" id="PF02272"/>
    </source>
</evidence>
<accession>A0A2R4WZH5</accession>
<dbReference type="PANTHER" id="PTHR30255">
    <property type="entry name" value="SINGLE-STRANDED-DNA-SPECIFIC EXONUCLEASE RECJ"/>
    <property type="match status" value="1"/>
</dbReference>
<proteinExistence type="predicted"/>
<dbReference type="InterPro" id="IPR051673">
    <property type="entry name" value="SSDNA_exonuclease_RecJ"/>
</dbReference>
<dbReference type="InterPro" id="IPR048515">
    <property type="entry name" value="DHH_CID"/>
</dbReference>
<feature type="domain" description="DHHA1" evidence="1">
    <location>
        <begin position="355"/>
        <end position="449"/>
    </location>
</feature>
<dbReference type="Proteomes" id="UP000244727">
    <property type="component" value="Chromosome"/>
</dbReference>
<dbReference type="GeneID" id="36511650"/>
<keyword evidence="4" id="KW-1185">Reference proteome</keyword>
<name>A0A2R4WZH5_9EURY</name>
<gene>
    <name evidence="3" type="ORF">HARCEL1_04045</name>
</gene>
<evidence type="ECO:0000313" key="4">
    <source>
        <dbReference type="Proteomes" id="UP000244727"/>
    </source>
</evidence>
<organism evidence="3 4">
    <name type="scientific">Halococcoides cellulosivorans</name>
    <dbReference type="NCBI Taxonomy" id="1679096"/>
    <lineage>
        <taxon>Archaea</taxon>
        <taxon>Methanobacteriati</taxon>
        <taxon>Methanobacteriota</taxon>
        <taxon>Stenosarchaea group</taxon>
        <taxon>Halobacteria</taxon>
        <taxon>Halobacteriales</taxon>
        <taxon>Haloarculaceae</taxon>
        <taxon>Halococcoides</taxon>
    </lineage>
</organism>
<dbReference type="SUPFAM" id="SSF64182">
    <property type="entry name" value="DHH phosphoesterases"/>
    <property type="match status" value="1"/>
</dbReference>
<dbReference type="Pfam" id="PF21763">
    <property type="entry name" value="DHH_CID"/>
    <property type="match status" value="1"/>
</dbReference>
<dbReference type="InterPro" id="IPR038763">
    <property type="entry name" value="DHH_sf"/>
</dbReference>
<reference evidence="3 4" key="1">
    <citation type="submission" date="2018-04" db="EMBL/GenBank/DDBJ databases">
        <title>Halococcoides cellulosivorans gen. nov., sp. nov., an extremely halophilic cellulose-utilizing haloarchaeon from hypersaline lakes.</title>
        <authorList>
            <person name="Sorokin D.Y."/>
            <person name="Toshchakov S.V."/>
            <person name="Samarov N.I."/>
            <person name="Korzhenkov A."/>
            <person name="Kublanov I.V."/>
        </authorList>
    </citation>
    <scope>NUCLEOTIDE SEQUENCE [LARGE SCALE GENOMIC DNA]</scope>
    <source>
        <strain evidence="3 4">HArcel1</strain>
    </source>
</reference>
<dbReference type="RefSeq" id="WP_108381308.1">
    <property type="nucleotide sequence ID" value="NZ_CP028858.1"/>
</dbReference>
<feature type="domain" description="DHH-CID" evidence="2">
    <location>
        <begin position="191"/>
        <end position="268"/>
    </location>
</feature>
<sequence>MAPVEALTDHAERCARTLADAADVRVVTHDDADGLTAGAIAAEALDRAEIPASVRVVDGLSTDRIESIAADGGTVWFTDIGSGQLDAIAAQSDWTPVVADHHQIADASIDAHCNPMLAGLDGASDLSGAGAVYLVARALVGSEARDLAAQAVVGAVGDRQLVDGELVGANAAIVDEGEAVGVIERTTDLDVFGRQTRPLPQVLASASVSIPGVLDDPATVTAWLATHVDDPDQRWADCAPATRQTIASALFQAAIERGVPADRIDDLVGTAYTLAREPDGTALRDAAEFATLLNATARYDESEVGIALARGERGDVLDRARELLETHRENLSAGVDLMLDRGTTTETAIQWVDLEDAVRPTIVGIVASLARSELPDRPIIAFADDDGDRKVSARGPARLVRAGLNLGVAMDRAATHVGGEGGGHDIAAGATIPAGSERAFLDEVDAIVAEQVGGAEGGPADTADSATN</sequence>
<dbReference type="AlphaFoldDB" id="A0A2R4WZH5"/>
<dbReference type="Gene3D" id="3.90.1640.30">
    <property type="match status" value="1"/>
</dbReference>
<protein>
    <submittedName>
        <fullName evidence="3">Recombinase RecJ</fullName>
    </submittedName>
</protein>
<dbReference type="PANTHER" id="PTHR30255:SF3">
    <property type="entry name" value="SINGLE-STRANDED-DNA-SPECIFIC EXONUCLEASE RECJ"/>
    <property type="match status" value="1"/>
</dbReference>
<dbReference type="Gene3D" id="3.10.310.30">
    <property type="match status" value="1"/>
</dbReference>
<dbReference type="EMBL" id="CP028858">
    <property type="protein sequence ID" value="AWB26939.1"/>
    <property type="molecule type" value="Genomic_DNA"/>
</dbReference>
<dbReference type="KEGG" id="harc:HARCEL1_04045"/>
<dbReference type="GO" id="GO:0003676">
    <property type="term" value="F:nucleic acid binding"/>
    <property type="evidence" value="ECO:0007669"/>
    <property type="project" value="InterPro"/>
</dbReference>